<dbReference type="InterPro" id="IPR000994">
    <property type="entry name" value="Pept_M24"/>
</dbReference>
<evidence type="ECO:0000256" key="3">
    <source>
        <dbReference type="ARBA" id="ARBA00022801"/>
    </source>
</evidence>
<evidence type="ECO:0000313" key="8">
    <source>
        <dbReference type="Proteomes" id="UP000244174"/>
    </source>
</evidence>
<dbReference type="RefSeq" id="WP_211307613.1">
    <property type="nucleotide sequence ID" value="NZ_QBKQ01000002.1"/>
</dbReference>
<reference evidence="7 8" key="1">
    <citation type="submission" date="2018-04" db="EMBL/GenBank/DDBJ databases">
        <title>Genomic Encyclopedia of Archaeal and Bacterial Type Strains, Phase II (KMG-II): from individual species to whole genera.</title>
        <authorList>
            <person name="Goeker M."/>
        </authorList>
    </citation>
    <scope>NUCLEOTIDE SEQUENCE [LARGE SCALE GENOMIC DNA]</scope>
    <source>
        <strain evidence="7 8">DSM 23082</strain>
    </source>
</reference>
<dbReference type="InterPro" id="IPR029149">
    <property type="entry name" value="Creatin/AminoP/Spt16_N"/>
</dbReference>
<keyword evidence="3" id="KW-0378">Hydrolase</keyword>
<dbReference type="InterPro" id="IPR001714">
    <property type="entry name" value="Pept_M24_MAP"/>
</dbReference>
<evidence type="ECO:0000256" key="2">
    <source>
        <dbReference type="ARBA" id="ARBA00022723"/>
    </source>
</evidence>
<dbReference type="PROSITE" id="PS00491">
    <property type="entry name" value="PROLINE_PEPTIDASE"/>
    <property type="match status" value="1"/>
</dbReference>
<proteinExistence type="predicted"/>
<dbReference type="InterPro" id="IPR050659">
    <property type="entry name" value="Peptidase_M24B"/>
</dbReference>
<evidence type="ECO:0000256" key="1">
    <source>
        <dbReference type="ARBA" id="ARBA00022670"/>
    </source>
</evidence>
<dbReference type="GO" id="GO:0008235">
    <property type="term" value="F:metalloexopeptidase activity"/>
    <property type="evidence" value="ECO:0007669"/>
    <property type="project" value="UniProtKB-ARBA"/>
</dbReference>
<keyword evidence="2" id="KW-0479">Metal-binding</keyword>
<dbReference type="Gene3D" id="3.40.350.10">
    <property type="entry name" value="Creatinase/prolidase N-terminal domain"/>
    <property type="match status" value="1"/>
</dbReference>
<dbReference type="SUPFAM" id="SSF55920">
    <property type="entry name" value="Creatinase/aminopeptidase"/>
    <property type="match status" value="1"/>
</dbReference>
<name>A0A2T6AIC7_9FLAO</name>
<dbReference type="Pfam" id="PF00557">
    <property type="entry name" value="Peptidase_M24"/>
    <property type="match status" value="1"/>
</dbReference>
<dbReference type="GO" id="GO:0004177">
    <property type="term" value="F:aminopeptidase activity"/>
    <property type="evidence" value="ECO:0007669"/>
    <property type="project" value="UniProtKB-ARBA"/>
</dbReference>
<dbReference type="InterPro" id="IPR001131">
    <property type="entry name" value="Peptidase_M24B_aminopep-P_CS"/>
</dbReference>
<dbReference type="GO" id="GO:0046872">
    <property type="term" value="F:metal ion binding"/>
    <property type="evidence" value="ECO:0007669"/>
    <property type="project" value="UniProtKB-KW"/>
</dbReference>
<dbReference type="Proteomes" id="UP000244174">
    <property type="component" value="Unassembled WGS sequence"/>
</dbReference>
<accession>A0A2T6AIC7</accession>
<dbReference type="AlphaFoldDB" id="A0A2T6AIC7"/>
<protein>
    <submittedName>
        <fullName evidence="7">Xaa-Pro dipeptidase</fullName>
    </submittedName>
</protein>
<feature type="domain" description="Peptidase M24" evidence="5">
    <location>
        <begin position="176"/>
        <end position="383"/>
    </location>
</feature>
<evidence type="ECO:0000256" key="4">
    <source>
        <dbReference type="ARBA" id="ARBA00023049"/>
    </source>
</evidence>
<dbReference type="PANTHER" id="PTHR46112">
    <property type="entry name" value="AMINOPEPTIDASE"/>
    <property type="match status" value="1"/>
</dbReference>
<evidence type="ECO:0000259" key="6">
    <source>
        <dbReference type="Pfam" id="PF01321"/>
    </source>
</evidence>
<dbReference type="Pfam" id="PF01321">
    <property type="entry name" value="Creatinase_N"/>
    <property type="match status" value="1"/>
</dbReference>
<dbReference type="EMBL" id="QBKQ01000002">
    <property type="protein sequence ID" value="PTX43551.1"/>
    <property type="molecule type" value="Genomic_DNA"/>
</dbReference>
<gene>
    <name evidence="7" type="ORF">C8P64_2079</name>
</gene>
<keyword evidence="8" id="KW-1185">Reference proteome</keyword>
<comment type="caution">
    <text evidence="7">The sequence shown here is derived from an EMBL/GenBank/DDBJ whole genome shotgun (WGS) entry which is preliminary data.</text>
</comment>
<evidence type="ECO:0000259" key="5">
    <source>
        <dbReference type="Pfam" id="PF00557"/>
    </source>
</evidence>
<evidence type="ECO:0000313" key="7">
    <source>
        <dbReference type="EMBL" id="PTX43551.1"/>
    </source>
</evidence>
<dbReference type="InterPro" id="IPR036005">
    <property type="entry name" value="Creatinase/aminopeptidase-like"/>
</dbReference>
<dbReference type="PRINTS" id="PR00599">
    <property type="entry name" value="MAPEPTIDASE"/>
</dbReference>
<feature type="domain" description="Creatinase N-terminal" evidence="6">
    <location>
        <begin position="36"/>
        <end position="167"/>
    </location>
</feature>
<dbReference type="SUPFAM" id="SSF53092">
    <property type="entry name" value="Creatinase/prolidase N-terminal domain"/>
    <property type="match status" value="1"/>
</dbReference>
<organism evidence="7 8">
    <name type="scientific">Christiangramia gaetbulicola</name>
    <dbReference type="NCBI Taxonomy" id="703340"/>
    <lineage>
        <taxon>Bacteria</taxon>
        <taxon>Pseudomonadati</taxon>
        <taxon>Bacteroidota</taxon>
        <taxon>Flavobacteriia</taxon>
        <taxon>Flavobacteriales</taxon>
        <taxon>Flavobacteriaceae</taxon>
        <taxon>Christiangramia</taxon>
    </lineage>
</organism>
<dbReference type="GO" id="GO:0006508">
    <property type="term" value="P:proteolysis"/>
    <property type="evidence" value="ECO:0007669"/>
    <property type="project" value="UniProtKB-KW"/>
</dbReference>
<sequence length="404" mass="45889">MLKNGIGGSTIEKELNKLKPIPGAPNPVALDGFNERLQKLCKLMQKESVDMIYINAGPNLYYFTGTRWSPSERLVGALLLPDETLIYIVPDFEIGTIKDFMGVQGEILAWEEHENVFEVISEKIAIKNEFRLGIDDTTAFRISDGFTRHIQNARQFSAEQLFMECRMYKSKAEIKNIQYAMNITMEVQKAAARILRIGISTAEVVDFIDKAHKKMGAKNGSYFCIVLFGKDTSFPHGVKNPKDLEMDDIVLVDTGCEFNGYISDITRTYFFGKPNDKQRQIWQVEKDAQFAAFSAIQENSACGIIDDQTRKFLEKNNLGPQYQLPGLPHRVGHGIGIEIHEHPYIVKDNSIKLKESMCFSIEPMICVENEFGVRLEDHVYIDENGPVWFTEPAKSIEDPFGYND</sequence>
<keyword evidence="4" id="KW-0482">Metalloprotease</keyword>
<dbReference type="Gene3D" id="3.90.230.10">
    <property type="entry name" value="Creatinase/methionine aminopeptidase superfamily"/>
    <property type="match status" value="1"/>
</dbReference>
<dbReference type="PANTHER" id="PTHR46112:SF3">
    <property type="entry name" value="AMINOPEPTIDASE YPDF"/>
    <property type="match status" value="1"/>
</dbReference>
<dbReference type="InterPro" id="IPR000587">
    <property type="entry name" value="Creatinase_N"/>
</dbReference>
<keyword evidence="1" id="KW-0645">Protease</keyword>